<name>A0A192D0D2_9SPHN</name>
<keyword evidence="5" id="KW-0732">Signal</keyword>
<dbReference type="Pfam" id="PF05193">
    <property type="entry name" value="Peptidase_M16_C"/>
    <property type="match status" value="2"/>
</dbReference>
<gene>
    <name evidence="8" type="ORF">A9D12_00065</name>
</gene>
<feature type="domain" description="Peptidase M16 N-terminal" evidence="6">
    <location>
        <begin position="78"/>
        <end position="200"/>
    </location>
</feature>
<evidence type="ECO:0000259" key="7">
    <source>
        <dbReference type="Pfam" id="PF05193"/>
    </source>
</evidence>
<dbReference type="PANTHER" id="PTHR11851">
    <property type="entry name" value="METALLOPROTEASE"/>
    <property type="match status" value="1"/>
</dbReference>
<organism evidence="8 9">
    <name type="scientific">Erythrobacter neustonensis</name>
    <dbReference type="NCBI Taxonomy" id="1112"/>
    <lineage>
        <taxon>Bacteria</taxon>
        <taxon>Pseudomonadati</taxon>
        <taxon>Pseudomonadota</taxon>
        <taxon>Alphaproteobacteria</taxon>
        <taxon>Sphingomonadales</taxon>
        <taxon>Erythrobacteraceae</taxon>
        <taxon>Erythrobacter/Porphyrobacter group</taxon>
        <taxon>Erythrobacter</taxon>
    </lineage>
</organism>
<dbReference type="InterPro" id="IPR001431">
    <property type="entry name" value="Pept_M16_Zn_BS"/>
</dbReference>
<evidence type="ECO:0000256" key="5">
    <source>
        <dbReference type="SAM" id="SignalP"/>
    </source>
</evidence>
<dbReference type="PANTHER" id="PTHR11851:SF49">
    <property type="entry name" value="MITOCHONDRIAL-PROCESSING PEPTIDASE SUBUNIT ALPHA"/>
    <property type="match status" value="1"/>
</dbReference>
<dbReference type="OrthoDB" id="9811314at2"/>
<feature type="domain" description="Peptidase M16 C-terminal" evidence="7">
    <location>
        <begin position="711"/>
        <end position="889"/>
    </location>
</feature>
<dbReference type="InterPro" id="IPR050361">
    <property type="entry name" value="MPP/UQCRC_Complex"/>
</dbReference>
<dbReference type="Pfam" id="PF00675">
    <property type="entry name" value="Peptidase_M16"/>
    <property type="match status" value="1"/>
</dbReference>
<dbReference type="InterPro" id="IPR011765">
    <property type="entry name" value="Pept_M16_N"/>
</dbReference>
<dbReference type="InterPro" id="IPR007863">
    <property type="entry name" value="Peptidase_M16_C"/>
</dbReference>
<accession>A0A192D0D2</accession>
<keyword evidence="3" id="KW-0378">Hydrolase</keyword>
<feature type="chain" id="PRO_5008251583" description="Peptidase M16" evidence="5">
    <location>
        <begin position="32"/>
        <end position="959"/>
    </location>
</feature>
<comment type="similarity">
    <text evidence="2 4">Belongs to the peptidase M16 family.</text>
</comment>
<dbReference type="Proteomes" id="UP000078263">
    <property type="component" value="Chromosome"/>
</dbReference>
<keyword evidence="3" id="KW-0645">Protease</keyword>
<feature type="signal peptide" evidence="5">
    <location>
        <begin position="1"/>
        <end position="31"/>
    </location>
</feature>
<evidence type="ECO:0000259" key="6">
    <source>
        <dbReference type="Pfam" id="PF00675"/>
    </source>
</evidence>
<evidence type="ECO:0000256" key="4">
    <source>
        <dbReference type="RuleBase" id="RU004447"/>
    </source>
</evidence>
<dbReference type="STRING" id="1112.A9D12_00065"/>
<sequence length="959" mass="100284">MRRTFATPIRAVSCLALATTLALAAAPAAFAQDAPAAAATADTARGVPAWGIASTDIPADPDVTFGRLANGMRYALMRNGNPAGEATIRFNIEVGNREETDAENGAAHFVEHMAFNGSTGIPEGTLVPMLERLGLAFGADTNATTSIDYTTYKLQLPRTDDKTVDAALMVMREMAGNLIFDPAAVDRERGILMSEAQVRNVPQRRQAADFIGAALPGARVGARINADVERIKNITAADLKAFYQGYYRPERATLVVVGDFDVAAMRAKIEETFADWQGTGQARAIYAAPLPAADAPPAIDSFVDPAVPEVIQLQRVSAWKPSENSLAAGRDELLRAVAAAALSNRINALTRAADAPIIGGGAGDQVLFRTARAFGLAVVAKDGQWRDALALAEREMRRAQQFGFTAAEIDETKANIATALQNAVGQASGRSSIALAEQLVAASLENSVRTAPAFDLAYYTAIAPSVTPEAVNEAFRKAWAGAPSVIHVSTKTPIEGDTGAIAAVLKNSAAVAVTAPAEAAAVKFAYDDWGTPGKVVSDTTIADLGIRTVRFANGLQLNLKKTDFEPGKIAFALAIGEGLSAFPADRPGLRDMLPFVAGVDGLKAHDADELRRVLAGKAVGLGLGAGDDALVANGQTTPGDLDLQLDLLAARLTATAWRPETQTQWAGVVPVATQNLRADASQVLNLAMASVFAGGDARLGLADIGALGGATLDDLRSAVAPQLESGALALGLVGDFDADAAIKAVGASLGALPARKARGDIAVPAVPPAFVAEPALRTLTHTGAADQGAVALGWATTDGNDLRDDLTRDLLAEVMGLRLNEVLREELGTTYSPVAMSYSQQTYPGFGYLTAFATVPPEAMDAAAKVMRDIAAELAAKPVAADLLERARNPVRARFDRAETQNTSWLGLVTDAQSDPAGLDRRRQRKGLLDAVTPADIQAAATRYLTGKAVEIRVVPQAK</sequence>
<keyword evidence="9" id="KW-1185">Reference proteome</keyword>
<dbReference type="EMBL" id="CP016033">
    <property type="protein sequence ID" value="ANK11605.1"/>
    <property type="molecule type" value="Genomic_DNA"/>
</dbReference>
<proteinExistence type="inferred from homology"/>
<dbReference type="KEGG" id="pns:A9D12_00065"/>
<evidence type="ECO:0000256" key="3">
    <source>
        <dbReference type="ARBA" id="ARBA00023049"/>
    </source>
</evidence>
<dbReference type="PROSITE" id="PS00143">
    <property type="entry name" value="INSULINASE"/>
    <property type="match status" value="1"/>
</dbReference>
<evidence type="ECO:0000313" key="9">
    <source>
        <dbReference type="Proteomes" id="UP000078263"/>
    </source>
</evidence>
<dbReference type="AlphaFoldDB" id="A0A192D0D2"/>
<reference evidence="8 9" key="1">
    <citation type="submission" date="2016-05" db="EMBL/GenBank/DDBJ databases">
        <title>Compelete Genome Sequence of Bacteriochlorophyll-Synthesizing Bacterium Porphyrobacter neustonensis DSM 9434.</title>
        <authorList>
            <person name="Shi X.-L."/>
            <person name="Wu Y.-H."/>
            <person name="Cheng H."/>
            <person name="Xu L."/>
            <person name="Zhang X.-Q."/>
            <person name="Wang C.-S."/>
            <person name="Xu X.-W."/>
        </authorList>
    </citation>
    <scope>NUCLEOTIDE SEQUENCE [LARGE SCALE GENOMIC DNA]</scope>
    <source>
        <strain evidence="8 9">DSM 9434</strain>
    </source>
</reference>
<evidence type="ECO:0008006" key="10">
    <source>
        <dbReference type="Google" id="ProtNLM"/>
    </source>
</evidence>
<keyword evidence="3" id="KW-0482">Metalloprotease</keyword>
<comment type="cofactor">
    <cofactor evidence="1">
        <name>Zn(2+)</name>
        <dbReference type="ChEBI" id="CHEBI:29105"/>
    </cofactor>
</comment>
<dbReference type="GO" id="GO:0004222">
    <property type="term" value="F:metalloendopeptidase activity"/>
    <property type="evidence" value="ECO:0007669"/>
    <property type="project" value="InterPro"/>
</dbReference>
<dbReference type="SUPFAM" id="SSF63411">
    <property type="entry name" value="LuxS/MPP-like metallohydrolase"/>
    <property type="match status" value="4"/>
</dbReference>
<evidence type="ECO:0000256" key="1">
    <source>
        <dbReference type="ARBA" id="ARBA00001947"/>
    </source>
</evidence>
<dbReference type="InterPro" id="IPR011249">
    <property type="entry name" value="Metalloenz_LuxS/M16"/>
</dbReference>
<dbReference type="Gene3D" id="3.30.830.10">
    <property type="entry name" value="Metalloenzyme, LuxS/M16 peptidase-like"/>
    <property type="match status" value="4"/>
</dbReference>
<evidence type="ECO:0000313" key="8">
    <source>
        <dbReference type="EMBL" id="ANK11605.1"/>
    </source>
</evidence>
<dbReference type="GO" id="GO:0046872">
    <property type="term" value="F:metal ion binding"/>
    <property type="evidence" value="ECO:0007669"/>
    <property type="project" value="InterPro"/>
</dbReference>
<feature type="domain" description="Peptidase M16 C-terminal" evidence="7">
    <location>
        <begin position="233"/>
        <end position="415"/>
    </location>
</feature>
<protein>
    <recommendedName>
        <fullName evidence="10">Peptidase M16</fullName>
    </recommendedName>
</protein>
<evidence type="ECO:0000256" key="2">
    <source>
        <dbReference type="ARBA" id="ARBA00007261"/>
    </source>
</evidence>
<dbReference type="GO" id="GO:0006508">
    <property type="term" value="P:proteolysis"/>
    <property type="evidence" value="ECO:0007669"/>
    <property type="project" value="InterPro"/>
</dbReference>